<gene>
    <name evidence="2" type="ORF">C6Y14_12535</name>
</gene>
<dbReference type="AlphaFoldDB" id="A0A2P8Q9S4"/>
<protein>
    <recommendedName>
        <fullName evidence="4">WXG100 family type VII secretion target</fullName>
    </recommendedName>
</protein>
<dbReference type="SUPFAM" id="SSF140453">
    <property type="entry name" value="EsxAB dimer-like"/>
    <property type="match status" value="1"/>
</dbReference>
<evidence type="ECO:0008006" key="4">
    <source>
        <dbReference type="Google" id="ProtNLM"/>
    </source>
</evidence>
<reference evidence="2 3" key="1">
    <citation type="submission" date="2018-03" db="EMBL/GenBank/DDBJ databases">
        <title>Streptomyces dioscori sp. nov., a novel endophytic actinobacterium isolated from bulbil of Dioscorea bulbifera L.</title>
        <authorList>
            <person name="Zhikuan W."/>
        </authorList>
    </citation>
    <scope>NUCLEOTIDE SEQUENCE [LARGE SCALE GENOMIC DNA]</scope>
    <source>
        <strain evidence="2 3">A217</strain>
    </source>
</reference>
<evidence type="ECO:0000256" key="1">
    <source>
        <dbReference type="SAM" id="MobiDB-lite"/>
    </source>
</evidence>
<sequence>MPDSPDYDTSVLSVDPRLVDEVGKALLTRAEQMVEHLEAIADTAFHLQLSWVGASAQEAKKFMDRWNAVMRDLFGSKEHPEDGVLNVMAGTVHVVAAAFSQTEVSLEKLFRDFADNLPGGANNPNGGSAPTTPTSAPADVPEGLDPEDSAVVEDFNN</sequence>
<dbReference type="InterPro" id="IPR036689">
    <property type="entry name" value="ESAT-6-like_sf"/>
</dbReference>
<feature type="compositionally biased region" description="Acidic residues" evidence="1">
    <location>
        <begin position="142"/>
        <end position="157"/>
    </location>
</feature>
<dbReference type="EMBL" id="PYBJ01000007">
    <property type="protein sequence ID" value="PSM42996.1"/>
    <property type="molecule type" value="Genomic_DNA"/>
</dbReference>
<dbReference type="Proteomes" id="UP000240429">
    <property type="component" value="Unassembled WGS sequence"/>
</dbReference>
<evidence type="ECO:0000313" key="2">
    <source>
        <dbReference type="EMBL" id="PSM42996.1"/>
    </source>
</evidence>
<keyword evidence="3" id="KW-1185">Reference proteome</keyword>
<dbReference type="Gene3D" id="1.10.287.1060">
    <property type="entry name" value="ESAT-6-like"/>
    <property type="match status" value="1"/>
</dbReference>
<feature type="compositionally biased region" description="Low complexity" evidence="1">
    <location>
        <begin position="117"/>
        <end position="130"/>
    </location>
</feature>
<dbReference type="OrthoDB" id="3531801at2"/>
<feature type="region of interest" description="Disordered" evidence="1">
    <location>
        <begin position="117"/>
        <end position="157"/>
    </location>
</feature>
<name>A0A2P8Q9S4_9ACTN</name>
<proteinExistence type="predicted"/>
<evidence type="ECO:0000313" key="3">
    <source>
        <dbReference type="Proteomes" id="UP000240429"/>
    </source>
</evidence>
<dbReference type="RefSeq" id="WP_107016678.1">
    <property type="nucleotide sequence ID" value="NZ_KZ679041.1"/>
</dbReference>
<comment type="caution">
    <text evidence="2">The sequence shown here is derived from an EMBL/GenBank/DDBJ whole genome shotgun (WGS) entry which is preliminary data.</text>
</comment>
<organism evidence="2 3">
    <name type="scientific">Streptomyces dioscori</name>
    <dbReference type="NCBI Taxonomy" id="2109333"/>
    <lineage>
        <taxon>Bacteria</taxon>
        <taxon>Bacillati</taxon>
        <taxon>Actinomycetota</taxon>
        <taxon>Actinomycetes</taxon>
        <taxon>Kitasatosporales</taxon>
        <taxon>Streptomycetaceae</taxon>
        <taxon>Streptomyces</taxon>
        <taxon>Streptomyces aurantiacus group</taxon>
    </lineage>
</organism>
<accession>A0A2P8Q9S4</accession>